<reference evidence="13" key="1">
    <citation type="submission" date="2022-08" db="EMBL/GenBank/DDBJ databases">
        <title>Novel Bdellovibrio Species Isolated from Svalbard: Designation Bdellovibrio svalbardensis.</title>
        <authorList>
            <person name="Mitchell R.J."/>
            <person name="Choi S.Y."/>
        </authorList>
    </citation>
    <scope>NUCLEOTIDE SEQUENCE</scope>
    <source>
        <strain evidence="13">PAP01</strain>
    </source>
</reference>
<dbReference type="InterPro" id="IPR036034">
    <property type="entry name" value="PDZ_sf"/>
</dbReference>
<evidence type="ECO:0000256" key="11">
    <source>
        <dbReference type="SAM" id="Phobius"/>
    </source>
</evidence>
<sequence length="558" mass="61099">MDMILNFVNQGLSAIVPFVILLGVLIFIHELGHFLVARWCGVRVEVFSLGFGKKILKYKKGDTTYALSIIPLGGYVKMFGEQPGDSITEEDKKFSFTHKTVWQRIAVVLAGPLMNFFFAIAIFFTVAIIGEDAKTPILGDIAPKTAAYEAGFRSGDRLVSVNNKAINTWEDLQKIMSLKEDRALHLDVVVQHQGSKEDSKIAVEAKSEPNPNVLSSYNYVAVIDGLTPMSAGTTVGVPGNSPLYAMGLRTGDTLTAINGQKVTYWRELEPVLAKLSPKETLTLEVMGTREGDKAEKPLTITMAPLESIKTYSLQSLGLESSELYLGKVVEASPAAAAGLRTMDRLTSINGVTLTKWEDVLNNIKSFDGKNPVALTVVREGQKVEMKITPKMTTQMTANGTEEKRYTIGIAPVVNIAMPELMVVKTTNPIDALVRGTQRTWDVSVMTVMSFVRLFEAKISPKNIGGVLSIGQAASETYKMGITQFLQMMAIISVNLFILNLLPVPVLDGGHLVFYIIEVVKGAPLSLRKMEVAQQVGMALLMSLMIFALFNDFTRLFGI</sequence>
<keyword evidence="10 11" id="KW-0472">Membrane</keyword>
<comment type="caution">
    <text evidence="13">The sequence shown here is derived from an EMBL/GenBank/DDBJ whole genome shotgun (WGS) entry which is preliminary data.</text>
</comment>
<proteinExistence type="inferred from homology"/>
<dbReference type="SUPFAM" id="SSF50156">
    <property type="entry name" value="PDZ domain-like"/>
    <property type="match status" value="3"/>
</dbReference>
<evidence type="ECO:0000256" key="1">
    <source>
        <dbReference type="ARBA" id="ARBA00001947"/>
    </source>
</evidence>
<name>A0ABT6DGQ5_9BACT</name>
<dbReference type="InterPro" id="IPR001478">
    <property type="entry name" value="PDZ"/>
</dbReference>
<feature type="transmembrane region" description="Helical" evidence="11">
    <location>
        <begin position="531"/>
        <end position="549"/>
    </location>
</feature>
<evidence type="ECO:0000256" key="2">
    <source>
        <dbReference type="ARBA" id="ARBA00004141"/>
    </source>
</evidence>
<keyword evidence="9 13" id="KW-0482">Metalloprotease</keyword>
<comment type="subcellular location">
    <subcellularLocation>
        <location evidence="2">Membrane</location>
        <topology evidence="2">Multi-pass membrane protein</topology>
    </subcellularLocation>
</comment>
<dbReference type="Proteomes" id="UP001152321">
    <property type="component" value="Unassembled WGS sequence"/>
</dbReference>
<comment type="similarity">
    <text evidence="3">Belongs to the peptidase M50B family.</text>
</comment>
<dbReference type="InterPro" id="IPR004387">
    <property type="entry name" value="Pept_M50_Zn"/>
</dbReference>
<dbReference type="Pfam" id="PF02163">
    <property type="entry name" value="Peptidase_M50"/>
    <property type="match status" value="1"/>
</dbReference>
<evidence type="ECO:0000256" key="10">
    <source>
        <dbReference type="ARBA" id="ARBA00023136"/>
    </source>
</evidence>
<keyword evidence="7" id="KW-0862">Zinc</keyword>
<evidence type="ECO:0000256" key="9">
    <source>
        <dbReference type="ARBA" id="ARBA00023049"/>
    </source>
</evidence>
<dbReference type="Gene3D" id="2.30.42.10">
    <property type="match status" value="3"/>
</dbReference>
<evidence type="ECO:0000256" key="3">
    <source>
        <dbReference type="ARBA" id="ARBA00007931"/>
    </source>
</evidence>
<dbReference type="PANTHER" id="PTHR42837:SF2">
    <property type="entry name" value="MEMBRANE METALLOPROTEASE ARASP2, CHLOROPLASTIC-RELATED"/>
    <property type="match status" value="1"/>
</dbReference>
<accession>A0ABT6DGQ5</accession>
<feature type="domain" description="PDZ" evidence="12">
    <location>
        <begin position="302"/>
        <end position="353"/>
    </location>
</feature>
<dbReference type="CDD" id="cd23081">
    <property type="entry name" value="cpPDZ_EcRseP-like"/>
    <property type="match status" value="1"/>
</dbReference>
<dbReference type="GO" id="GO:0008237">
    <property type="term" value="F:metallopeptidase activity"/>
    <property type="evidence" value="ECO:0007669"/>
    <property type="project" value="UniProtKB-KW"/>
</dbReference>
<dbReference type="RefSeq" id="WP_277576519.1">
    <property type="nucleotide sequence ID" value="NZ_JANRMI010000001.1"/>
</dbReference>
<dbReference type="PANTHER" id="PTHR42837">
    <property type="entry name" value="REGULATOR OF SIGMA-E PROTEASE RSEP"/>
    <property type="match status" value="1"/>
</dbReference>
<evidence type="ECO:0000313" key="14">
    <source>
        <dbReference type="Proteomes" id="UP001152321"/>
    </source>
</evidence>
<evidence type="ECO:0000256" key="7">
    <source>
        <dbReference type="ARBA" id="ARBA00022833"/>
    </source>
</evidence>
<evidence type="ECO:0000256" key="4">
    <source>
        <dbReference type="ARBA" id="ARBA00022670"/>
    </source>
</evidence>
<evidence type="ECO:0000313" key="13">
    <source>
        <dbReference type="EMBL" id="MDG0815041.1"/>
    </source>
</evidence>
<dbReference type="CDD" id="cd06163">
    <property type="entry name" value="S2P-M50_PDZ_RseP-like"/>
    <property type="match status" value="2"/>
</dbReference>
<keyword evidence="5 11" id="KW-0812">Transmembrane</keyword>
<keyword evidence="6" id="KW-0378">Hydrolase</keyword>
<evidence type="ECO:0000256" key="6">
    <source>
        <dbReference type="ARBA" id="ARBA00022801"/>
    </source>
</evidence>
<evidence type="ECO:0000256" key="5">
    <source>
        <dbReference type="ARBA" id="ARBA00022692"/>
    </source>
</evidence>
<feature type="transmembrane region" description="Helical" evidence="11">
    <location>
        <begin position="484"/>
        <end position="503"/>
    </location>
</feature>
<keyword evidence="14" id="KW-1185">Reference proteome</keyword>
<feature type="transmembrane region" description="Helical" evidence="11">
    <location>
        <begin position="12"/>
        <end position="29"/>
    </location>
</feature>
<feature type="transmembrane region" description="Helical" evidence="11">
    <location>
        <begin position="105"/>
        <end position="129"/>
    </location>
</feature>
<evidence type="ECO:0000259" key="12">
    <source>
        <dbReference type="PROSITE" id="PS50106"/>
    </source>
</evidence>
<dbReference type="InterPro" id="IPR041489">
    <property type="entry name" value="PDZ_6"/>
</dbReference>
<evidence type="ECO:0000256" key="8">
    <source>
        <dbReference type="ARBA" id="ARBA00022989"/>
    </source>
</evidence>
<dbReference type="EMBL" id="JANRMI010000001">
    <property type="protein sequence ID" value="MDG0815041.1"/>
    <property type="molecule type" value="Genomic_DNA"/>
</dbReference>
<keyword evidence="4" id="KW-0645">Protease</keyword>
<dbReference type="InterPro" id="IPR008915">
    <property type="entry name" value="Peptidase_M50"/>
</dbReference>
<comment type="cofactor">
    <cofactor evidence="1">
        <name>Zn(2+)</name>
        <dbReference type="ChEBI" id="CHEBI:29105"/>
    </cofactor>
</comment>
<dbReference type="NCBIfam" id="TIGR00054">
    <property type="entry name" value="RIP metalloprotease RseP"/>
    <property type="match status" value="2"/>
</dbReference>
<organism evidence="13 14">
    <name type="scientific">Bdellovibrio svalbardensis</name>
    <dbReference type="NCBI Taxonomy" id="2972972"/>
    <lineage>
        <taxon>Bacteria</taxon>
        <taxon>Pseudomonadati</taxon>
        <taxon>Bdellovibrionota</taxon>
        <taxon>Bdellovibrionia</taxon>
        <taxon>Bdellovibrionales</taxon>
        <taxon>Pseudobdellovibrionaceae</taxon>
        <taxon>Bdellovibrio</taxon>
    </lineage>
</organism>
<dbReference type="PROSITE" id="PS50106">
    <property type="entry name" value="PDZ"/>
    <property type="match status" value="1"/>
</dbReference>
<dbReference type="SMART" id="SM00228">
    <property type="entry name" value="PDZ"/>
    <property type="match status" value="3"/>
</dbReference>
<gene>
    <name evidence="13" type="primary">rseP</name>
    <name evidence="13" type="ORF">NWE73_01615</name>
</gene>
<dbReference type="Pfam" id="PF17820">
    <property type="entry name" value="PDZ_6"/>
    <property type="match status" value="1"/>
</dbReference>
<keyword evidence="8 11" id="KW-1133">Transmembrane helix</keyword>
<protein>
    <submittedName>
        <fullName evidence="13">RIP metalloprotease RseP</fullName>
    </submittedName>
</protein>